<sequence>MCSRGMSGISTHTLVFHTLKKQKGHRHLWISVLISGPRSACHSRHSMNAPNSPSSARTLFICLPPYGQPAQDSVHMLKPAKLMRTLHYFLILKGGRLYAQGSGQALCETFKLYELRNAQLLADAFQDCTVYPYNTNVYCY</sequence>
<protein>
    <submittedName>
        <fullName evidence="1">Uncharacterized protein</fullName>
    </submittedName>
</protein>
<keyword evidence="2" id="KW-1185">Reference proteome</keyword>
<dbReference type="OrthoDB" id="10307766at2759"/>
<gene>
    <name evidence="1" type="ORF">AGOR_G00209730</name>
</gene>
<organism evidence="1 2">
    <name type="scientific">Albula goreensis</name>
    <dbReference type="NCBI Taxonomy" id="1534307"/>
    <lineage>
        <taxon>Eukaryota</taxon>
        <taxon>Metazoa</taxon>
        <taxon>Chordata</taxon>
        <taxon>Craniata</taxon>
        <taxon>Vertebrata</taxon>
        <taxon>Euteleostomi</taxon>
        <taxon>Actinopterygii</taxon>
        <taxon>Neopterygii</taxon>
        <taxon>Teleostei</taxon>
        <taxon>Albuliformes</taxon>
        <taxon>Albulidae</taxon>
        <taxon>Albula</taxon>
    </lineage>
</organism>
<dbReference type="Proteomes" id="UP000829720">
    <property type="component" value="Unassembled WGS sequence"/>
</dbReference>
<comment type="caution">
    <text evidence="1">The sequence shown here is derived from an EMBL/GenBank/DDBJ whole genome shotgun (WGS) entry which is preliminary data.</text>
</comment>
<accession>A0A8T3CLL7</accession>
<name>A0A8T3CLL7_9TELE</name>
<evidence type="ECO:0000313" key="2">
    <source>
        <dbReference type="Proteomes" id="UP000829720"/>
    </source>
</evidence>
<evidence type="ECO:0000313" key="1">
    <source>
        <dbReference type="EMBL" id="KAI1886019.1"/>
    </source>
</evidence>
<proteinExistence type="predicted"/>
<dbReference type="AlphaFoldDB" id="A0A8T3CLL7"/>
<dbReference type="EMBL" id="JAERUA010000020">
    <property type="protein sequence ID" value="KAI1886019.1"/>
    <property type="molecule type" value="Genomic_DNA"/>
</dbReference>
<reference evidence="1" key="1">
    <citation type="submission" date="2021-01" db="EMBL/GenBank/DDBJ databases">
        <authorList>
            <person name="Zahm M."/>
            <person name="Roques C."/>
            <person name="Cabau C."/>
            <person name="Klopp C."/>
            <person name="Donnadieu C."/>
            <person name="Jouanno E."/>
            <person name="Lampietro C."/>
            <person name="Louis A."/>
            <person name="Herpin A."/>
            <person name="Echchiki A."/>
            <person name="Berthelot C."/>
            <person name="Parey E."/>
            <person name="Roest-Crollius H."/>
            <person name="Braasch I."/>
            <person name="Postlethwait J."/>
            <person name="Bobe J."/>
            <person name="Montfort J."/>
            <person name="Bouchez O."/>
            <person name="Begum T."/>
            <person name="Mejri S."/>
            <person name="Adams A."/>
            <person name="Chen W.-J."/>
            <person name="Guiguen Y."/>
        </authorList>
    </citation>
    <scope>NUCLEOTIDE SEQUENCE</scope>
    <source>
        <tissue evidence="1">Blood</tissue>
    </source>
</reference>